<dbReference type="InterPro" id="IPR036388">
    <property type="entry name" value="WH-like_DNA-bd_sf"/>
</dbReference>
<dbReference type="InterPro" id="IPR009057">
    <property type="entry name" value="Homeodomain-like_sf"/>
</dbReference>
<comment type="caution">
    <text evidence="1">The sequence shown here is derived from an EMBL/GenBank/DDBJ whole genome shotgun (WGS) entry which is preliminary data.</text>
</comment>
<dbReference type="Proteomes" id="UP001464387">
    <property type="component" value="Unassembled WGS sequence"/>
</dbReference>
<sequence>MAKPYSMDLRERALARLEEGETSYEVAAALKVAVSSVIKWAARKRRLGSAAPGKMSGHRPYLIDGKHRAFVLGEVERDANITLHQLTAALAERGLTIHPASVGRFLNRSGSIVHRLQMNS</sequence>
<evidence type="ECO:0000313" key="1">
    <source>
        <dbReference type="EMBL" id="MER8932313.1"/>
    </source>
</evidence>
<gene>
    <name evidence="1" type="ORF">NKI33_04955</name>
</gene>
<accession>A0ABV1YAV8</accession>
<protein>
    <submittedName>
        <fullName evidence="1">Transposase</fullName>
    </submittedName>
</protein>
<reference evidence="1 2" key="1">
    <citation type="journal article" date="2024" name="Proc. Natl. Acad. Sci. U.S.A.">
        <title>The evolutionary genomics of adaptation to stress in wild rhizobium bacteria.</title>
        <authorList>
            <person name="Kehlet-Delgado H."/>
            <person name="Montoya A.P."/>
            <person name="Jensen K.T."/>
            <person name="Wendlandt C.E."/>
            <person name="Dexheimer C."/>
            <person name="Roberts M."/>
            <person name="Torres Martinez L."/>
            <person name="Friesen M.L."/>
            <person name="Griffitts J.S."/>
            <person name="Porter S.S."/>
        </authorList>
    </citation>
    <scope>NUCLEOTIDE SEQUENCE [LARGE SCALE GENOMIC DNA]</scope>
    <source>
        <strain evidence="1 2">M0729</strain>
    </source>
</reference>
<dbReference type="EMBL" id="JAMYPJ010000005">
    <property type="protein sequence ID" value="MER8932313.1"/>
    <property type="molecule type" value="Genomic_DNA"/>
</dbReference>
<name>A0ABV1YAV8_9HYPH</name>
<dbReference type="SUPFAM" id="SSF46689">
    <property type="entry name" value="Homeodomain-like"/>
    <property type="match status" value="1"/>
</dbReference>
<keyword evidence="2" id="KW-1185">Reference proteome</keyword>
<proteinExistence type="predicted"/>
<dbReference type="Gene3D" id="1.10.10.10">
    <property type="entry name" value="Winged helix-like DNA-binding domain superfamily/Winged helix DNA-binding domain"/>
    <property type="match status" value="1"/>
</dbReference>
<evidence type="ECO:0000313" key="2">
    <source>
        <dbReference type="Proteomes" id="UP001464387"/>
    </source>
</evidence>
<dbReference type="RefSeq" id="WP_352656831.1">
    <property type="nucleotide sequence ID" value="NZ_JAMYMY010000004.1"/>
</dbReference>
<organism evidence="1 2">
    <name type="scientific">Mesorhizobium opportunistum</name>
    <dbReference type="NCBI Taxonomy" id="593909"/>
    <lineage>
        <taxon>Bacteria</taxon>
        <taxon>Pseudomonadati</taxon>
        <taxon>Pseudomonadota</taxon>
        <taxon>Alphaproteobacteria</taxon>
        <taxon>Hyphomicrobiales</taxon>
        <taxon>Phyllobacteriaceae</taxon>
        <taxon>Mesorhizobium</taxon>
    </lineage>
</organism>